<dbReference type="EMBL" id="JAPCKI010000004">
    <property type="protein sequence ID" value="MDD2177719.1"/>
    <property type="molecule type" value="Genomic_DNA"/>
</dbReference>
<dbReference type="Gene3D" id="3.90.1750.20">
    <property type="entry name" value="Putative Large Serine Recombinase, Chain B, Domain 2"/>
    <property type="match status" value="1"/>
</dbReference>
<dbReference type="Gene3D" id="3.40.50.1390">
    <property type="entry name" value="Resolvase, N-terminal catalytic domain"/>
    <property type="match status" value="1"/>
</dbReference>
<dbReference type="CDD" id="cd00338">
    <property type="entry name" value="Ser_Recombinase"/>
    <property type="match status" value="1"/>
</dbReference>
<accession>A0ABT5RVJ8</accession>
<dbReference type="InterPro" id="IPR006119">
    <property type="entry name" value="Resolv_N"/>
</dbReference>
<dbReference type="Pfam" id="PF00239">
    <property type="entry name" value="Resolvase"/>
    <property type="match status" value="1"/>
</dbReference>
<dbReference type="RefSeq" id="WP_274109654.1">
    <property type="nucleotide sequence ID" value="NZ_JAPCKI010000004.1"/>
</dbReference>
<organism evidence="2 3">
    <name type="scientific">Acidovorax benzenivorans</name>
    <dbReference type="NCBI Taxonomy" id="2987520"/>
    <lineage>
        <taxon>Bacteria</taxon>
        <taxon>Pseudomonadati</taxon>
        <taxon>Pseudomonadota</taxon>
        <taxon>Betaproteobacteria</taxon>
        <taxon>Burkholderiales</taxon>
        <taxon>Comamonadaceae</taxon>
        <taxon>Acidovorax</taxon>
    </lineage>
</organism>
<proteinExistence type="predicted"/>
<dbReference type="SUPFAM" id="SSF53041">
    <property type="entry name" value="Resolvase-like"/>
    <property type="match status" value="1"/>
</dbReference>
<evidence type="ECO:0000313" key="2">
    <source>
        <dbReference type="EMBL" id="MDD2177719.1"/>
    </source>
</evidence>
<dbReference type="InterPro" id="IPR036162">
    <property type="entry name" value="Resolvase-like_N_sf"/>
</dbReference>
<evidence type="ECO:0000313" key="3">
    <source>
        <dbReference type="Proteomes" id="UP001148932"/>
    </source>
</evidence>
<evidence type="ECO:0000259" key="1">
    <source>
        <dbReference type="PROSITE" id="PS51737"/>
    </source>
</evidence>
<feature type="domain" description="Recombinase" evidence="1">
    <location>
        <begin position="198"/>
        <end position="322"/>
    </location>
</feature>
<keyword evidence="3" id="KW-1185">Reference proteome</keyword>
<protein>
    <submittedName>
        <fullName evidence="2">Recombinase family protein</fullName>
    </submittedName>
</protein>
<name>A0ABT5RVJ8_9BURK</name>
<dbReference type="SMART" id="SM00857">
    <property type="entry name" value="Resolvase"/>
    <property type="match status" value="1"/>
</dbReference>
<gene>
    <name evidence="2" type="ORF">OIN59_09755</name>
</gene>
<dbReference type="InterPro" id="IPR011109">
    <property type="entry name" value="DNA_bind_recombinase_dom"/>
</dbReference>
<dbReference type="InterPro" id="IPR038109">
    <property type="entry name" value="DNA_bind_recomb_sf"/>
</dbReference>
<dbReference type="InterPro" id="IPR050639">
    <property type="entry name" value="SSR_resolvase"/>
</dbReference>
<dbReference type="Proteomes" id="UP001148932">
    <property type="component" value="Unassembled WGS sequence"/>
</dbReference>
<sequence length="521" mass="58554">MTRLSAAIETTKANGLVPVAAYVRMSTDHQRYSTENQTLAIKKYAEAHGMVVVKIYADEGKSGLNAEGREQFRKLLIDVQGHHAAYRGILVYDVSRWGRFQDTDESAHYEYLCTQAGAPVSYCAEPFDNDGTPMAAVFKNFKRSMDGEFSRVLSTKVFIGQCNLAGRGFHQGGTPGYGLRRELINEQRESKGLLQSGEHKSIQTDRVVLVRGPPEEVAVVHRIYHDFVEIGRPEREIANALNAEGLLTDLGKAWTRGTVHQILTNEKYIGNNVYNRRSFKLKQVRVRNAPELWVRCDGAFEGIISASLFEKAREIIAARSHRLDDAQMLALLRDLLARSGTLSGLIIDEQEGMPSSTAYQARFGGLITAYALVGFHPDRDYRYLEINRALRKHRPDLVDQVIQQLHAVNASVHRDAGNDLLTINGEWTVSLVIARCQTTAAGTLRWRVRFDTSLEPDITVAVRMDSSNAKVRDYYLIPRIDTGAWPDRISEENYGLIDSYRFDTLDILNELAARYSLKDAA</sequence>
<dbReference type="PANTHER" id="PTHR30461:SF23">
    <property type="entry name" value="DNA RECOMBINASE-RELATED"/>
    <property type="match status" value="1"/>
</dbReference>
<dbReference type="PANTHER" id="PTHR30461">
    <property type="entry name" value="DNA-INVERTASE FROM LAMBDOID PROPHAGE"/>
    <property type="match status" value="1"/>
</dbReference>
<comment type="caution">
    <text evidence="2">The sequence shown here is derived from an EMBL/GenBank/DDBJ whole genome shotgun (WGS) entry which is preliminary data.</text>
</comment>
<dbReference type="Pfam" id="PF07508">
    <property type="entry name" value="Recombinase"/>
    <property type="match status" value="1"/>
</dbReference>
<reference evidence="2" key="1">
    <citation type="submission" date="2022-10" db="EMBL/GenBank/DDBJ databases">
        <title>Description of microaerobic benzene degrading bacteria.</title>
        <authorList>
            <person name="Bedics A."/>
            <person name="Tancsics A."/>
            <person name="Banerjee S."/>
        </authorList>
    </citation>
    <scope>NUCLEOTIDE SEQUENCE</scope>
    <source>
        <strain evidence="2">D2M1</strain>
    </source>
</reference>
<dbReference type="PROSITE" id="PS51737">
    <property type="entry name" value="RECOMBINASE_DNA_BIND"/>
    <property type="match status" value="1"/>
</dbReference>